<dbReference type="PANTHER" id="PTHR39217">
    <property type="match status" value="1"/>
</dbReference>
<accession>A0A6C0GTU7</accession>
<dbReference type="GO" id="GO:0004363">
    <property type="term" value="F:glutathione synthase activity"/>
    <property type="evidence" value="ECO:0007669"/>
    <property type="project" value="InterPro"/>
</dbReference>
<evidence type="ECO:0000259" key="1">
    <source>
        <dbReference type="Pfam" id="PF02955"/>
    </source>
</evidence>
<dbReference type="AlphaFoldDB" id="A0A6C0GTU7"/>
<evidence type="ECO:0000313" key="2">
    <source>
        <dbReference type="EMBL" id="QHT71601.1"/>
    </source>
</evidence>
<dbReference type="GO" id="GO:0005524">
    <property type="term" value="F:ATP binding"/>
    <property type="evidence" value="ECO:0007669"/>
    <property type="project" value="InterPro"/>
</dbReference>
<dbReference type="RefSeq" id="WP_162447536.1">
    <property type="nucleotide sequence ID" value="NZ_CP048222.1"/>
</dbReference>
<reference evidence="2 3" key="1">
    <citation type="submission" date="2020-01" db="EMBL/GenBank/DDBJ databases">
        <authorList>
            <person name="Kim M.K."/>
        </authorList>
    </citation>
    <scope>NUCLEOTIDE SEQUENCE [LARGE SCALE GENOMIC DNA]</scope>
    <source>
        <strain evidence="2 3">172606-1</strain>
    </source>
</reference>
<proteinExistence type="predicted"/>
<evidence type="ECO:0000313" key="3">
    <source>
        <dbReference type="Proteomes" id="UP000480178"/>
    </source>
</evidence>
<dbReference type="InterPro" id="IPR053191">
    <property type="entry name" value="DcsG_Biosynth_Enzyme"/>
</dbReference>
<keyword evidence="3" id="KW-1185">Reference proteome</keyword>
<dbReference type="Proteomes" id="UP000480178">
    <property type="component" value="Chromosome"/>
</dbReference>
<dbReference type="PANTHER" id="PTHR39217:SF1">
    <property type="entry name" value="GLUTATHIONE SYNTHETASE"/>
    <property type="match status" value="1"/>
</dbReference>
<feature type="domain" description="Prokaryotic glutathione synthetase ATP-binding" evidence="1">
    <location>
        <begin position="132"/>
        <end position="233"/>
    </location>
</feature>
<organism evidence="2 3">
    <name type="scientific">Rhodocytophaga rosea</name>
    <dbReference type="NCBI Taxonomy" id="2704465"/>
    <lineage>
        <taxon>Bacteria</taxon>
        <taxon>Pseudomonadati</taxon>
        <taxon>Bacteroidota</taxon>
        <taxon>Cytophagia</taxon>
        <taxon>Cytophagales</taxon>
        <taxon>Rhodocytophagaceae</taxon>
        <taxon>Rhodocytophaga</taxon>
    </lineage>
</organism>
<protein>
    <recommendedName>
        <fullName evidence="1">Prokaryotic glutathione synthetase ATP-binding domain-containing protein</fullName>
    </recommendedName>
</protein>
<dbReference type="EMBL" id="CP048222">
    <property type="protein sequence ID" value="QHT71601.1"/>
    <property type="molecule type" value="Genomic_DNA"/>
</dbReference>
<name>A0A6C0GTU7_9BACT</name>
<gene>
    <name evidence="2" type="ORF">GXP67_35510</name>
</gene>
<dbReference type="KEGG" id="rhoz:GXP67_35510"/>
<dbReference type="InterPro" id="IPR004218">
    <property type="entry name" value="GSHS_ATP-bd"/>
</dbReference>
<dbReference type="Pfam" id="PF02955">
    <property type="entry name" value="GSH-S_ATP"/>
    <property type="match status" value="1"/>
</dbReference>
<dbReference type="SUPFAM" id="SSF56059">
    <property type="entry name" value="Glutathione synthetase ATP-binding domain-like"/>
    <property type="match status" value="1"/>
</dbReference>
<sequence length="289" mass="33400">MKIAFVTYQDQGKYVSSVENEDEKLLAFLQNKGHSIEFAIWNDPTVDWQQYDLAIVKSPWDYFDNIGLFYQWLDTLKSLQVRLLNPYETVRWNADKHYLLDIAQAGLPITSSLFIEKGWKAELPALFDKMRAEKLIIKPCVSGGAKHTYAFTRNEATQLSSVIDQLLTHEAFLVQPFLPEIETQGEWSFVFFHGKFSHCLLKKAKPGDFRVQHYLGGTIHTGDVPDQLLEQAARFVGKFAGNCLYARVDGVVIHDEFVLMELELIEPFLFLFTHSQSYENYYRALQELL</sequence>